<name>A0A1Z4KGB7_ANAVA</name>
<evidence type="ECO:0000313" key="1">
    <source>
        <dbReference type="EMBL" id="BAY67987.1"/>
    </source>
</evidence>
<protein>
    <submittedName>
        <fullName evidence="1">Uncharacterized protein</fullName>
    </submittedName>
</protein>
<dbReference type="EMBL" id="AP018216">
    <property type="protein sequence ID" value="BAY67987.1"/>
    <property type="molecule type" value="Genomic_DNA"/>
</dbReference>
<evidence type="ECO:0000313" key="2">
    <source>
        <dbReference type="Proteomes" id="UP000217507"/>
    </source>
</evidence>
<gene>
    <name evidence="1" type="ORF">NIES23_07700</name>
</gene>
<organism evidence="1 2">
    <name type="scientific">Trichormus variabilis NIES-23</name>
    <dbReference type="NCBI Taxonomy" id="1973479"/>
    <lineage>
        <taxon>Bacteria</taxon>
        <taxon>Bacillati</taxon>
        <taxon>Cyanobacteriota</taxon>
        <taxon>Cyanophyceae</taxon>
        <taxon>Nostocales</taxon>
        <taxon>Nostocaceae</taxon>
        <taxon>Trichormus</taxon>
    </lineage>
</organism>
<accession>A0A1Z4KGB7</accession>
<dbReference type="Proteomes" id="UP000217507">
    <property type="component" value="Chromosome"/>
</dbReference>
<reference evidence="1 2" key="1">
    <citation type="submission" date="2017-06" db="EMBL/GenBank/DDBJ databases">
        <title>Genome sequencing of cyanobaciteial culture collection at National Institute for Environmental Studies (NIES).</title>
        <authorList>
            <person name="Hirose Y."/>
            <person name="Shimura Y."/>
            <person name="Fujisawa T."/>
            <person name="Nakamura Y."/>
            <person name="Kawachi M."/>
        </authorList>
    </citation>
    <scope>NUCLEOTIDE SEQUENCE [LARGE SCALE GENOMIC DNA]</scope>
    <source>
        <strain evidence="1 2">NIES-23</strain>
    </source>
</reference>
<dbReference type="AlphaFoldDB" id="A0A1Z4KGB7"/>
<proteinExistence type="predicted"/>
<sequence>MMTVLLNLEAIAQVLLTNISSLQVLSLLLITQ</sequence>